<dbReference type="Pfam" id="PF04408">
    <property type="entry name" value="WHD_HA2"/>
    <property type="match status" value="1"/>
</dbReference>
<organism evidence="8 9">
    <name type="scientific">Monosiga brevicollis</name>
    <name type="common">Choanoflagellate</name>
    <dbReference type="NCBI Taxonomy" id="81824"/>
    <lineage>
        <taxon>Eukaryota</taxon>
        <taxon>Choanoflagellata</taxon>
        <taxon>Craspedida</taxon>
        <taxon>Salpingoecidae</taxon>
        <taxon>Monosiga</taxon>
    </lineage>
</organism>
<dbReference type="SMART" id="SM00487">
    <property type="entry name" value="DEXDc"/>
    <property type="match status" value="1"/>
</dbReference>
<evidence type="ECO:0000313" key="9">
    <source>
        <dbReference type="Proteomes" id="UP000001357"/>
    </source>
</evidence>
<feature type="compositionally biased region" description="Acidic residues" evidence="5">
    <location>
        <begin position="317"/>
        <end position="333"/>
    </location>
</feature>
<dbReference type="Pfam" id="PF07717">
    <property type="entry name" value="OB_NTP_bind"/>
    <property type="match status" value="1"/>
</dbReference>
<protein>
    <recommendedName>
        <fullName evidence="10">RNA helicase</fullName>
    </recommendedName>
</protein>
<dbReference type="InterPro" id="IPR001650">
    <property type="entry name" value="Helicase_C-like"/>
</dbReference>
<dbReference type="STRING" id="81824.A9UYB2"/>
<name>A9UYB2_MONBE</name>
<feature type="compositionally biased region" description="Basic and acidic residues" evidence="5">
    <location>
        <begin position="295"/>
        <end position="306"/>
    </location>
</feature>
<feature type="region of interest" description="Disordered" evidence="5">
    <location>
        <begin position="285"/>
        <end position="349"/>
    </location>
</feature>
<evidence type="ECO:0000256" key="3">
    <source>
        <dbReference type="ARBA" id="ARBA00022806"/>
    </source>
</evidence>
<dbReference type="SMART" id="SM00490">
    <property type="entry name" value="HELICc"/>
    <property type="match status" value="1"/>
</dbReference>
<dbReference type="OMA" id="EILMIPI"/>
<dbReference type="InterPro" id="IPR027417">
    <property type="entry name" value="P-loop_NTPase"/>
</dbReference>
<dbReference type="Pfam" id="PF23362">
    <property type="entry name" value="DHX37_C"/>
    <property type="match status" value="1"/>
</dbReference>
<dbReference type="FunCoup" id="A9UYB2">
    <property type="interactions" value="1450"/>
</dbReference>
<keyword evidence="4" id="KW-0067">ATP-binding</keyword>
<evidence type="ECO:0000259" key="6">
    <source>
        <dbReference type="PROSITE" id="PS51192"/>
    </source>
</evidence>
<dbReference type="SMART" id="SM00847">
    <property type="entry name" value="HA2"/>
    <property type="match status" value="1"/>
</dbReference>
<accession>A9UYB2</accession>
<proteinExistence type="predicted"/>
<dbReference type="PANTHER" id="PTHR18934">
    <property type="entry name" value="ATP-DEPENDENT RNA HELICASE"/>
    <property type="match status" value="1"/>
</dbReference>
<dbReference type="RefSeq" id="XP_001745252.1">
    <property type="nucleotide sequence ID" value="XM_001745200.1"/>
</dbReference>
<dbReference type="InterPro" id="IPR007502">
    <property type="entry name" value="Helicase-assoc_dom"/>
</dbReference>
<dbReference type="AlphaFoldDB" id="A9UYB2"/>
<dbReference type="Gene3D" id="1.20.120.1080">
    <property type="match status" value="1"/>
</dbReference>
<dbReference type="Pfam" id="PF21010">
    <property type="entry name" value="HA2_C"/>
    <property type="match status" value="1"/>
</dbReference>
<keyword evidence="9" id="KW-1185">Reference proteome</keyword>
<dbReference type="PANTHER" id="PTHR18934:SF99">
    <property type="entry name" value="ATP-DEPENDENT RNA HELICASE DHX37-RELATED"/>
    <property type="match status" value="1"/>
</dbReference>
<dbReference type="GO" id="GO:0004386">
    <property type="term" value="F:helicase activity"/>
    <property type="evidence" value="ECO:0000318"/>
    <property type="project" value="GO_Central"/>
</dbReference>
<dbReference type="PROSITE" id="PS51192">
    <property type="entry name" value="HELICASE_ATP_BIND_1"/>
    <property type="match status" value="1"/>
</dbReference>
<keyword evidence="2" id="KW-0378">Hydrolase</keyword>
<dbReference type="EMBL" id="CH991549">
    <property type="protein sequence ID" value="EDQ89830.1"/>
    <property type="molecule type" value="Genomic_DNA"/>
</dbReference>
<evidence type="ECO:0000313" key="8">
    <source>
        <dbReference type="EMBL" id="EDQ89830.1"/>
    </source>
</evidence>
<dbReference type="InterPro" id="IPR048333">
    <property type="entry name" value="HA2_WH"/>
</dbReference>
<dbReference type="GO" id="GO:0000462">
    <property type="term" value="P:maturation of SSU-rRNA from tricistronic rRNA transcript (SSU-rRNA, 5.8S rRNA, LSU-rRNA)"/>
    <property type="evidence" value="ECO:0000318"/>
    <property type="project" value="GO_Central"/>
</dbReference>
<dbReference type="InParanoid" id="A9UYB2"/>
<dbReference type="GO" id="GO:0016787">
    <property type="term" value="F:hydrolase activity"/>
    <property type="evidence" value="ECO:0007669"/>
    <property type="project" value="UniProtKB-KW"/>
</dbReference>
<dbReference type="InterPro" id="IPR014001">
    <property type="entry name" value="Helicase_ATP-bd"/>
</dbReference>
<sequence>MREAALRKRARQFHESAVTVNRLPEIVESRADLPIMKEEYRILEALDESDVVVICGETGSGKTTQVPQFLYEAGYCTGEHEGQSQQIAVTEPRRIAAMSVSQRVAHELNLSDKEVSYQIRYESTATRMTKIKFMTDGVLQKEIESDFALRRYTAVVIDEAHERSMHTDVLIGLLSRNNVPESRRTPPLKLIIMSATLRVEDFVKNQRLFPTMTLPVIHVDARQYPVTVHFAKHTLVDSDPTAAVVKKVSQVHRRLPAGGILVFMTGQSEILDVCRRLREAFPSRSTPAKVASPKVEAETVEVKDVDTEVEFSGALPGDEDASEGEEEDMDEDESVGRERSHDGAKPGAFSVTEGAAEPLYVLPLYAALPAKMQAKVFAPPPPGHRLCVVATNVAETSLTIPNMRYVVDTGLVKDLLFDEYTGVQRFDVSWTSQASAAQRAGRAGRVGPGHCYRLYSSAVFQHDFQKFSEPEICKLPADGLVLQMKAMGIEKVVNFPFPTPPAQIALQRAEKLLRQLNALQDDGKITTLGKAMAQLPVAPRFAKMLTLARHYKCFDYIAAVVACLTVKVRMVELFLPAAHASTSVFHSRALGGGADAATLLAAVGACDFGACSQFSFCEKMLLRHKAIVEINKLREQLDRQGELLDTQAEQAEDTKTRSLPPLQPPTAAQLETVRQIILAAFPDHVARLDADASRADDPMKPYICTKVPEPVYIERQSSMRDSNPEFIVFMSLRQGTKRTYMQGCAMIDRAWLARLAPQSCDFGKPLPQPEPHYDAERDDVRCFQRGTFGPHRWPLPPTDVSYPSSPERFKLFARALLAGEVLPELKALTPYLRNKPDILLKPWSKERIVALLQPLIDHDVDSRRKLLARLKQDSHFLLKPLALWLPAEQHSTLTATWSAIAMGAAQ</sequence>
<dbReference type="PROSITE" id="PS51194">
    <property type="entry name" value="HELICASE_CTER"/>
    <property type="match status" value="1"/>
</dbReference>
<dbReference type="Pfam" id="PF00271">
    <property type="entry name" value="Helicase_C"/>
    <property type="match status" value="1"/>
</dbReference>
<feature type="compositionally biased region" description="Basic and acidic residues" evidence="5">
    <location>
        <begin position="334"/>
        <end position="344"/>
    </location>
</feature>
<reference evidence="8 9" key="1">
    <citation type="journal article" date="2008" name="Nature">
        <title>The genome of the choanoflagellate Monosiga brevicollis and the origin of metazoans.</title>
        <authorList>
            <consortium name="JGI Sequencing"/>
            <person name="King N."/>
            <person name="Westbrook M.J."/>
            <person name="Young S.L."/>
            <person name="Kuo A."/>
            <person name="Abedin M."/>
            <person name="Chapman J."/>
            <person name="Fairclough S."/>
            <person name="Hellsten U."/>
            <person name="Isogai Y."/>
            <person name="Letunic I."/>
            <person name="Marr M."/>
            <person name="Pincus D."/>
            <person name="Putnam N."/>
            <person name="Rokas A."/>
            <person name="Wright K.J."/>
            <person name="Zuzow R."/>
            <person name="Dirks W."/>
            <person name="Good M."/>
            <person name="Goodstein D."/>
            <person name="Lemons D."/>
            <person name="Li W."/>
            <person name="Lyons J.B."/>
            <person name="Morris A."/>
            <person name="Nichols S."/>
            <person name="Richter D.J."/>
            <person name="Salamov A."/>
            <person name="Bork P."/>
            <person name="Lim W.A."/>
            <person name="Manning G."/>
            <person name="Miller W.T."/>
            <person name="McGinnis W."/>
            <person name="Shapiro H."/>
            <person name="Tjian R."/>
            <person name="Grigoriev I.V."/>
            <person name="Rokhsar D."/>
        </authorList>
    </citation>
    <scope>NUCLEOTIDE SEQUENCE [LARGE SCALE GENOMIC DNA]</scope>
    <source>
        <strain evidence="9">MX1 / ATCC 50154</strain>
    </source>
</reference>
<feature type="domain" description="Helicase C-terminal" evidence="7">
    <location>
        <begin position="294"/>
        <end position="488"/>
    </location>
</feature>
<gene>
    <name evidence="8" type="ORF">MONBRDRAFT_18918</name>
</gene>
<evidence type="ECO:0000256" key="4">
    <source>
        <dbReference type="ARBA" id="ARBA00022840"/>
    </source>
</evidence>
<keyword evidence="1" id="KW-0547">Nucleotide-binding</keyword>
<dbReference type="GO" id="GO:0005524">
    <property type="term" value="F:ATP binding"/>
    <property type="evidence" value="ECO:0007669"/>
    <property type="project" value="UniProtKB-KW"/>
</dbReference>
<dbReference type="eggNOG" id="KOG0926">
    <property type="taxonomic scope" value="Eukaryota"/>
</dbReference>
<dbReference type="InterPro" id="IPR011545">
    <property type="entry name" value="DEAD/DEAH_box_helicase_dom"/>
</dbReference>
<dbReference type="CDD" id="cd18791">
    <property type="entry name" value="SF2_C_RHA"/>
    <property type="match status" value="1"/>
</dbReference>
<dbReference type="Gene3D" id="3.40.50.300">
    <property type="entry name" value="P-loop containing nucleotide triphosphate hydrolases"/>
    <property type="match status" value="2"/>
</dbReference>
<keyword evidence="3" id="KW-0347">Helicase</keyword>
<evidence type="ECO:0000259" key="7">
    <source>
        <dbReference type="PROSITE" id="PS51194"/>
    </source>
</evidence>
<dbReference type="SUPFAM" id="SSF52540">
    <property type="entry name" value="P-loop containing nucleoside triphosphate hydrolases"/>
    <property type="match status" value="1"/>
</dbReference>
<evidence type="ECO:0008006" key="10">
    <source>
        <dbReference type="Google" id="ProtNLM"/>
    </source>
</evidence>
<evidence type="ECO:0000256" key="5">
    <source>
        <dbReference type="SAM" id="MobiDB-lite"/>
    </source>
</evidence>
<feature type="domain" description="Helicase ATP-binding" evidence="6">
    <location>
        <begin position="43"/>
        <end position="215"/>
    </location>
</feature>
<dbReference type="GO" id="GO:0003723">
    <property type="term" value="F:RNA binding"/>
    <property type="evidence" value="ECO:0000318"/>
    <property type="project" value="GO_Central"/>
</dbReference>
<evidence type="ECO:0000256" key="2">
    <source>
        <dbReference type="ARBA" id="ARBA00022801"/>
    </source>
</evidence>
<dbReference type="GO" id="GO:0005730">
    <property type="term" value="C:nucleolus"/>
    <property type="evidence" value="ECO:0000318"/>
    <property type="project" value="GO_Central"/>
</dbReference>
<dbReference type="KEGG" id="mbr:MONBRDRAFT_18918"/>
<evidence type="ECO:0000256" key="1">
    <source>
        <dbReference type="ARBA" id="ARBA00022741"/>
    </source>
</evidence>
<dbReference type="Proteomes" id="UP000001357">
    <property type="component" value="Unassembled WGS sequence"/>
</dbReference>
<dbReference type="GeneID" id="5890597"/>
<dbReference type="InterPro" id="IPR056371">
    <property type="entry name" value="DHX37-like_C"/>
</dbReference>
<dbReference type="InterPro" id="IPR011709">
    <property type="entry name" value="DEAD-box_helicase_OB_fold"/>
</dbReference>
<dbReference type="FunFam" id="3.40.50.300:FF:002693">
    <property type="entry name" value="Predicted protein"/>
    <property type="match status" value="1"/>
</dbReference>
<dbReference type="Pfam" id="PF00270">
    <property type="entry name" value="DEAD"/>
    <property type="match status" value="1"/>
</dbReference>